<dbReference type="EMBL" id="KV417725">
    <property type="protein sequence ID" value="KZP08279.1"/>
    <property type="molecule type" value="Genomic_DNA"/>
</dbReference>
<dbReference type="STRING" id="436010.A0A165X7D3"/>
<evidence type="ECO:0000313" key="2">
    <source>
        <dbReference type="Proteomes" id="UP000076532"/>
    </source>
</evidence>
<reference evidence="1 2" key="1">
    <citation type="journal article" date="2016" name="Mol. Biol. Evol.">
        <title>Comparative Genomics of Early-Diverging Mushroom-Forming Fungi Provides Insights into the Origins of Lignocellulose Decay Capabilities.</title>
        <authorList>
            <person name="Nagy L.G."/>
            <person name="Riley R."/>
            <person name="Tritt A."/>
            <person name="Adam C."/>
            <person name="Daum C."/>
            <person name="Floudas D."/>
            <person name="Sun H."/>
            <person name="Yadav J.S."/>
            <person name="Pangilinan J."/>
            <person name="Larsson K.H."/>
            <person name="Matsuura K."/>
            <person name="Barry K."/>
            <person name="Labutti K."/>
            <person name="Kuo R."/>
            <person name="Ohm R.A."/>
            <person name="Bhattacharya S.S."/>
            <person name="Shirouzu T."/>
            <person name="Yoshinaga Y."/>
            <person name="Martin F.M."/>
            <person name="Grigoriev I.V."/>
            <person name="Hibbett D.S."/>
        </authorList>
    </citation>
    <scope>NUCLEOTIDE SEQUENCE [LARGE SCALE GENOMIC DNA]</scope>
    <source>
        <strain evidence="1 2">CBS 109695</strain>
    </source>
</reference>
<organism evidence="1 2">
    <name type="scientific">Athelia psychrophila</name>
    <dbReference type="NCBI Taxonomy" id="1759441"/>
    <lineage>
        <taxon>Eukaryota</taxon>
        <taxon>Fungi</taxon>
        <taxon>Dikarya</taxon>
        <taxon>Basidiomycota</taxon>
        <taxon>Agaricomycotina</taxon>
        <taxon>Agaricomycetes</taxon>
        <taxon>Agaricomycetidae</taxon>
        <taxon>Atheliales</taxon>
        <taxon>Atheliaceae</taxon>
        <taxon>Athelia</taxon>
    </lineage>
</organism>
<sequence length="240" mass="26355">MLVQLADCHSYVRTLHRVHIHIPSLTLAPDTALATDGYPSSTRLTTFTNYVQEESPRVLVEPGARKCWNDGRDIELIHQLCVYEDARTGTILAASDKYYAIPAVCALFNARVIDPETACNLEFVVIMAHNSMQSPVGTLLRVNILAPITVVAAIHARPGVVEQLVKSEDLIKEVREAPRALDYMDSDKLVASLPASDTRPAITALHSFKAVVKVLRETLRTDIGLDTTSVPVLGQPFLFA</sequence>
<dbReference type="Gene3D" id="1.10.1420.10">
    <property type="match status" value="1"/>
</dbReference>
<dbReference type="AlphaFoldDB" id="A0A165X7D3"/>
<keyword evidence="2" id="KW-1185">Reference proteome</keyword>
<gene>
    <name evidence="1" type="ORF">FIBSPDRAFT_1052493</name>
</gene>
<dbReference type="OrthoDB" id="276261at2759"/>
<name>A0A165X7D3_9AGAM</name>
<dbReference type="Proteomes" id="UP000076532">
    <property type="component" value="Unassembled WGS sequence"/>
</dbReference>
<proteinExistence type="predicted"/>
<accession>A0A165X7D3</accession>
<protein>
    <submittedName>
        <fullName evidence="1">Uncharacterized protein</fullName>
    </submittedName>
</protein>
<evidence type="ECO:0000313" key="1">
    <source>
        <dbReference type="EMBL" id="KZP08279.1"/>
    </source>
</evidence>